<dbReference type="Gene3D" id="3.30.365.10">
    <property type="entry name" value="Aldehyde oxidase/xanthine dehydrogenase, molybdopterin binding domain"/>
    <property type="match status" value="4"/>
</dbReference>
<dbReference type="InterPro" id="IPR036856">
    <property type="entry name" value="Ald_Oxase/Xan_DH_a/b_sf"/>
</dbReference>
<dbReference type="SMART" id="SM01008">
    <property type="entry name" value="Ald_Xan_dh_C"/>
    <property type="match status" value="1"/>
</dbReference>
<dbReference type="SUPFAM" id="SSF56003">
    <property type="entry name" value="Molybdenum cofactor-binding domain"/>
    <property type="match status" value="1"/>
</dbReference>
<proteinExistence type="predicted"/>
<evidence type="ECO:0000256" key="2">
    <source>
        <dbReference type="ARBA" id="ARBA00023002"/>
    </source>
</evidence>
<evidence type="ECO:0000313" key="4">
    <source>
        <dbReference type="EMBL" id="NYE83626.1"/>
    </source>
</evidence>
<dbReference type="Pfam" id="PF01315">
    <property type="entry name" value="Ald_Xan_dh_C"/>
    <property type="match status" value="1"/>
</dbReference>
<dbReference type="RefSeq" id="WP_257022005.1">
    <property type="nucleotide sequence ID" value="NZ_JACBYR010000001.1"/>
</dbReference>
<dbReference type="AlphaFoldDB" id="A0A7Y9LP72"/>
<accession>A0A7Y9LP72</accession>
<dbReference type="PANTHER" id="PTHR11908">
    <property type="entry name" value="XANTHINE DEHYDROGENASE"/>
    <property type="match status" value="1"/>
</dbReference>
<organism evidence="4 5">
    <name type="scientific">Pigmentiphaga litoralis</name>
    <dbReference type="NCBI Taxonomy" id="516702"/>
    <lineage>
        <taxon>Bacteria</taxon>
        <taxon>Pseudomonadati</taxon>
        <taxon>Pseudomonadota</taxon>
        <taxon>Betaproteobacteria</taxon>
        <taxon>Burkholderiales</taxon>
        <taxon>Alcaligenaceae</taxon>
        <taxon>Pigmentiphaga</taxon>
    </lineage>
</organism>
<dbReference type="Proteomes" id="UP000542125">
    <property type="component" value="Unassembled WGS sequence"/>
</dbReference>
<dbReference type="EMBL" id="JACBYR010000001">
    <property type="protein sequence ID" value="NYE83626.1"/>
    <property type="molecule type" value="Genomic_DNA"/>
</dbReference>
<protein>
    <submittedName>
        <fullName evidence="4">Carbon-monoxide dehydrogenase large subunit</fullName>
        <ecNumber evidence="4">1.2.7.4</ecNumber>
    </submittedName>
</protein>
<keyword evidence="2 4" id="KW-0560">Oxidoreductase</keyword>
<feature type="domain" description="Aldehyde oxidase/xanthine dehydrogenase a/b hammerhead" evidence="3">
    <location>
        <begin position="19"/>
        <end position="150"/>
    </location>
</feature>
<evidence type="ECO:0000259" key="3">
    <source>
        <dbReference type="SMART" id="SM01008"/>
    </source>
</evidence>
<keyword evidence="5" id="KW-1185">Reference proteome</keyword>
<dbReference type="PANTHER" id="PTHR11908:SF132">
    <property type="entry name" value="ALDEHYDE OXIDASE 1-RELATED"/>
    <property type="match status" value="1"/>
</dbReference>
<dbReference type="InterPro" id="IPR000674">
    <property type="entry name" value="Ald_Oxase/Xan_DH_a/b"/>
</dbReference>
<keyword evidence="1" id="KW-0500">Molybdenum</keyword>
<dbReference type="GO" id="GO:0043885">
    <property type="term" value="F:anaerobic carbon-monoxide dehydrogenase activity"/>
    <property type="evidence" value="ECO:0007669"/>
    <property type="project" value="UniProtKB-EC"/>
</dbReference>
<sequence length="785" mass="83705">MPKLIGQPMPRAEDARLVAGKGQYTDDVSLPGQVYAAFLRSSRPHAVIRGMDLEAARSAPGVIAVLTGQDYLDGGHQGMDHVPNPADAIAHEQRAFNDSLTGHVFNQRHIPLPIDKVRHVGEAVVMVVAETQREARDAAELVDVDYDPLPAVVDADKGMLPDAPQLWDNLPSNLCFQVQIGNPEDIARIFAGAHHVVRREFRNSRIVNCQMEPRSALGSYDPESGYLLISGSQGVTRQQLCIADALKVPRTQVRVISPDVGGGFGPRSMVNPEQLAVLWASKRVGRPIKWTSDRNEAFLSDYQGRDQVARAAMALSADGRILAVDHELIGNVGAHTVSYVPLSNGSRVMTTVYHVPAAAAKLSAVMTNSAPTGPYRGAGRPESTHVMERMLDIAARELGIDRVEIRRRNLIQPGQMPYRSPMGLNYDSGAFAANMERALTVSEWDAAEARRAAARARGRWLGIGVANYVESPVGAPKERIELTVEPDGRVDLVAGTQTTGQGHATTFAQVLADKLGVPFEAISLRTGDSAFVSVGGGTHSDRSMRLVGTLIVQAVSSLVDLGKPVAATLLDTTEGQVSFIDGEYVDATSQRKVGLADVARRIAESGLPDAEGAAADTHRFRVVAEFNGRIPAHPTGAAVCELEVDPDTGEVELTRYTSIDDVGTPINPLIVEGQVHGGLAQGIGQALYEGFQVDPESGQVLSGSYMDYGVARAGALPPLRIELTEDPTSGNPLGVKGGGESGITPATAAIFNALADALREVTTDELPMPATAASIWEAIHQGDRV</sequence>
<dbReference type="Pfam" id="PF20256">
    <property type="entry name" value="MoCoBD_2"/>
    <property type="match status" value="1"/>
</dbReference>
<dbReference type="Pfam" id="PF02738">
    <property type="entry name" value="MoCoBD_1"/>
    <property type="match status" value="1"/>
</dbReference>
<dbReference type="InterPro" id="IPR046867">
    <property type="entry name" value="AldOxase/xan_DH_MoCoBD2"/>
</dbReference>
<evidence type="ECO:0000313" key="5">
    <source>
        <dbReference type="Proteomes" id="UP000542125"/>
    </source>
</evidence>
<dbReference type="GO" id="GO:0005506">
    <property type="term" value="F:iron ion binding"/>
    <property type="evidence" value="ECO:0007669"/>
    <property type="project" value="InterPro"/>
</dbReference>
<reference evidence="4 5" key="1">
    <citation type="submission" date="2020-07" db="EMBL/GenBank/DDBJ databases">
        <title>Genomic Encyclopedia of Type Strains, Phase IV (KMG-V): Genome sequencing to study the core and pangenomes of soil and plant-associated prokaryotes.</title>
        <authorList>
            <person name="Whitman W."/>
        </authorList>
    </citation>
    <scope>NUCLEOTIDE SEQUENCE [LARGE SCALE GENOMIC DNA]</scope>
    <source>
        <strain evidence="4 5">SAS40</strain>
    </source>
</reference>
<name>A0A7Y9LP72_9BURK</name>
<dbReference type="InterPro" id="IPR008274">
    <property type="entry name" value="AldOxase/xan_DH_MoCoBD1"/>
</dbReference>
<evidence type="ECO:0000256" key="1">
    <source>
        <dbReference type="ARBA" id="ARBA00022505"/>
    </source>
</evidence>
<dbReference type="SUPFAM" id="SSF54665">
    <property type="entry name" value="CO dehydrogenase molybdoprotein N-domain-like"/>
    <property type="match status" value="1"/>
</dbReference>
<comment type="caution">
    <text evidence="4">The sequence shown here is derived from an EMBL/GenBank/DDBJ whole genome shotgun (WGS) entry which is preliminary data.</text>
</comment>
<dbReference type="EC" id="1.2.7.4" evidence="4"/>
<dbReference type="InterPro" id="IPR016208">
    <property type="entry name" value="Ald_Oxase/xanthine_DH-like"/>
</dbReference>
<dbReference type="Gene3D" id="3.90.1170.50">
    <property type="entry name" value="Aldehyde oxidase/xanthine dehydrogenase, a/b hammerhead"/>
    <property type="match status" value="1"/>
</dbReference>
<dbReference type="InterPro" id="IPR037165">
    <property type="entry name" value="AldOxase/xan_DH_Mopterin-bd_sf"/>
</dbReference>
<gene>
    <name evidence="4" type="ORF">FHW18_002897</name>
</gene>